<evidence type="ECO:0000313" key="2">
    <source>
        <dbReference type="EMBL" id="KAG2266741.1"/>
    </source>
</evidence>
<proteinExistence type="predicted"/>
<accession>A0A8X7QAL1</accession>
<comment type="caution">
    <text evidence="2">The sequence shown here is derived from an EMBL/GenBank/DDBJ whole genome shotgun (WGS) entry which is preliminary data.</text>
</comment>
<sequence>MPMSLSPALFGKPSTQDQILFASNSFPQSIDQAAGAYDLEFLKRLWMACKEDTNASAQESLTREDSEICRTELESRRFQVDSLEAELMDVKACLEFGSEEDARKELGVLSGRVRTTATMLRYLRSKATVLAIPDLSQMVLKDGGGSSSCEDTLSEARRHCGGSLGIEDGAYTSEMLQSIEMVTNVLEFLVKRVSVAESETVVQKEMVLLGEEELSKKTVQIENLAVKFQEMERFAHGTNSVLSEMRERIEELVEETMRQREKAVENEEELCRVKREFESLKSYVSTFTNVRETLLSSERQFKTIEELFERLVSKTTQLEEEKAQKEVEVQKLMEENVKLTALLDKKEAQLLALNEQCKVMALSASNI</sequence>
<gene>
    <name evidence="2" type="ORF">Bca52824_073820</name>
</gene>
<dbReference type="AlphaFoldDB" id="A0A8X7QAL1"/>
<evidence type="ECO:0000313" key="3">
    <source>
        <dbReference type="Proteomes" id="UP000886595"/>
    </source>
</evidence>
<organism evidence="2 3">
    <name type="scientific">Brassica carinata</name>
    <name type="common">Ethiopian mustard</name>
    <name type="synonym">Abyssinian cabbage</name>
    <dbReference type="NCBI Taxonomy" id="52824"/>
    <lineage>
        <taxon>Eukaryota</taxon>
        <taxon>Viridiplantae</taxon>
        <taxon>Streptophyta</taxon>
        <taxon>Embryophyta</taxon>
        <taxon>Tracheophyta</taxon>
        <taxon>Spermatophyta</taxon>
        <taxon>Magnoliopsida</taxon>
        <taxon>eudicotyledons</taxon>
        <taxon>Gunneridae</taxon>
        <taxon>Pentapetalae</taxon>
        <taxon>rosids</taxon>
        <taxon>malvids</taxon>
        <taxon>Brassicales</taxon>
        <taxon>Brassicaceae</taxon>
        <taxon>Brassiceae</taxon>
        <taxon>Brassica</taxon>
    </lineage>
</organism>
<dbReference type="EMBL" id="JAAMPC010000014">
    <property type="protein sequence ID" value="KAG2266741.1"/>
    <property type="molecule type" value="Genomic_DNA"/>
</dbReference>
<reference evidence="2 3" key="1">
    <citation type="submission" date="2020-02" db="EMBL/GenBank/DDBJ databases">
        <authorList>
            <person name="Ma Q."/>
            <person name="Huang Y."/>
            <person name="Song X."/>
            <person name="Pei D."/>
        </authorList>
    </citation>
    <scope>NUCLEOTIDE SEQUENCE [LARGE SCALE GENOMIC DNA]</scope>
    <source>
        <strain evidence="2">Sxm20200214</strain>
        <tissue evidence="2">Leaf</tissue>
    </source>
</reference>
<keyword evidence="1" id="KW-0175">Coiled coil</keyword>
<protein>
    <submittedName>
        <fullName evidence="2">Uncharacterized protein</fullName>
    </submittedName>
</protein>
<dbReference type="PANTHER" id="PTHR31161">
    <property type="entry name" value="PROTEIN GRAVITROPIC IN THE LIGHT 1"/>
    <property type="match status" value="1"/>
</dbReference>
<dbReference type="GO" id="GO:0009639">
    <property type="term" value="P:response to red or far red light"/>
    <property type="evidence" value="ECO:0007669"/>
    <property type="project" value="InterPro"/>
</dbReference>
<name>A0A8X7QAL1_BRACI</name>
<dbReference type="GO" id="GO:0009959">
    <property type="term" value="P:negative gravitropism"/>
    <property type="evidence" value="ECO:0007669"/>
    <property type="project" value="InterPro"/>
</dbReference>
<dbReference type="OrthoDB" id="1888070at2759"/>
<keyword evidence="3" id="KW-1185">Reference proteome</keyword>
<dbReference type="Proteomes" id="UP000886595">
    <property type="component" value="Unassembled WGS sequence"/>
</dbReference>
<feature type="coiled-coil region" evidence="1">
    <location>
        <begin position="304"/>
        <end position="356"/>
    </location>
</feature>
<dbReference type="InterPro" id="IPR040225">
    <property type="entry name" value="GIL1-like"/>
</dbReference>
<evidence type="ECO:0000256" key="1">
    <source>
        <dbReference type="SAM" id="Coils"/>
    </source>
</evidence>
<feature type="coiled-coil region" evidence="1">
    <location>
        <begin position="242"/>
        <end position="269"/>
    </location>
</feature>